<name>A0A511KQF2_RHOTO</name>
<feature type="region of interest" description="Disordered" evidence="8">
    <location>
        <begin position="385"/>
        <end position="405"/>
    </location>
</feature>
<evidence type="ECO:0000256" key="5">
    <source>
        <dbReference type="ARBA" id="ARBA00022884"/>
    </source>
</evidence>
<evidence type="ECO:0000256" key="8">
    <source>
        <dbReference type="SAM" id="MobiDB-lite"/>
    </source>
</evidence>
<evidence type="ECO:0000256" key="6">
    <source>
        <dbReference type="ARBA" id="ARBA00023242"/>
    </source>
</evidence>
<keyword evidence="6" id="KW-0539">Nucleus</keyword>
<dbReference type="GO" id="GO:0000290">
    <property type="term" value="P:deadenylation-dependent decapping of nuclear-transcribed mRNA"/>
    <property type="evidence" value="ECO:0007669"/>
    <property type="project" value="InterPro"/>
</dbReference>
<dbReference type="Pfam" id="PF09770">
    <property type="entry name" value="PAT1"/>
    <property type="match status" value="2"/>
</dbReference>
<evidence type="ECO:0000256" key="2">
    <source>
        <dbReference type="ARBA" id="ARBA00004201"/>
    </source>
</evidence>
<comment type="caution">
    <text evidence="10">The sequence shown here is derived from an EMBL/GenBank/DDBJ whole genome shotgun (WGS) entry which is preliminary data.</text>
</comment>
<evidence type="ECO:0000256" key="1">
    <source>
        <dbReference type="ARBA" id="ARBA00004123"/>
    </source>
</evidence>
<dbReference type="GO" id="GO:0000932">
    <property type="term" value="C:P-body"/>
    <property type="evidence" value="ECO:0007669"/>
    <property type="project" value="UniProtKB-SubCell"/>
</dbReference>
<reference evidence="10 11" key="1">
    <citation type="submission" date="2019-07" db="EMBL/GenBank/DDBJ databases">
        <title>Rhodotorula toruloides NBRC10032 genome sequencing.</title>
        <authorList>
            <person name="Shida Y."/>
            <person name="Takaku H."/>
            <person name="Ogasawara W."/>
            <person name="Mori K."/>
        </authorList>
    </citation>
    <scope>NUCLEOTIDE SEQUENCE [LARGE SCALE GENOMIC DNA]</scope>
    <source>
        <strain evidence="10 11">NBRC10032</strain>
    </source>
</reference>
<dbReference type="Proteomes" id="UP000321518">
    <property type="component" value="Unassembled WGS sequence"/>
</dbReference>
<dbReference type="GO" id="GO:0005634">
    <property type="term" value="C:nucleus"/>
    <property type="evidence" value="ECO:0007669"/>
    <property type="project" value="UniProtKB-SubCell"/>
</dbReference>
<feature type="domain" description="mRNA decay factor PAT1" evidence="9">
    <location>
        <begin position="656"/>
        <end position="1019"/>
    </location>
</feature>
<proteinExistence type="inferred from homology"/>
<comment type="subcellular location">
    <subcellularLocation>
        <location evidence="2">Cytoplasm</location>
        <location evidence="2">P-body</location>
    </subcellularLocation>
    <subcellularLocation>
        <location evidence="1">Nucleus</location>
    </subcellularLocation>
</comment>
<evidence type="ECO:0000256" key="3">
    <source>
        <dbReference type="ARBA" id="ARBA00009138"/>
    </source>
</evidence>
<feature type="region of interest" description="Disordered" evidence="8">
    <location>
        <begin position="159"/>
        <end position="178"/>
    </location>
</feature>
<evidence type="ECO:0000256" key="7">
    <source>
        <dbReference type="SAM" id="Coils"/>
    </source>
</evidence>
<feature type="region of interest" description="Disordered" evidence="8">
    <location>
        <begin position="564"/>
        <end position="622"/>
    </location>
</feature>
<evidence type="ECO:0000313" key="11">
    <source>
        <dbReference type="Proteomes" id="UP000321518"/>
    </source>
</evidence>
<feature type="compositionally biased region" description="Pro residues" evidence="8">
    <location>
        <begin position="284"/>
        <end position="293"/>
    </location>
</feature>
<protein>
    <submittedName>
        <fullName evidence="10">DNA topoisomerase 2-associated protein PAT1</fullName>
    </submittedName>
</protein>
<dbReference type="AlphaFoldDB" id="A0A511KQF2"/>
<dbReference type="InterPro" id="IPR019167">
    <property type="entry name" value="PAT1_dom"/>
</dbReference>
<feature type="compositionally biased region" description="Low complexity" evidence="8">
    <location>
        <begin position="217"/>
        <end position="231"/>
    </location>
</feature>
<dbReference type="GO" id="GO:0033962">
    <property type="term" value="P:P-body assembly"/>
    <property type="evidence" value="ECO:0007669"/>
    <property type="project" value="TreeGrafter"/>
</dbReference>
<sequence length="1027" mass="109087">MSYDGGLAEDLAVYSFNDLGNQESDLAHLLDDDANALNDETFGALEGGDDEAFGADEALGAPVGRDFDFAGSTARFLGHDQAPSSAAKPVEPPSTTWTDPLLSSTKPSSSSPWTSLNDDPLLSGNAGRAAFAQPTPAVPPQQARQVKTLEEVEAEMRAAALARQQQQQQPTGAQGSARPMTLEEVEAEMLRRRATTAAAGPPAVQDHVLTQQLPPGLTTQQQTPLTSAPQLPFNPSAFNPATFIPPAHLLPPNFTSLPPQIQQQIIAQHRAAAAAAVAAGTFRPPLPQQPPQPASSQSPAFGRPPQGPGTPGPAFPPLGTTATSPVPAAGAGGPNLMATLFPPLPSASGAQGPVSVEQGLQLLSLSQHTQHPSLTGAQLRALLQQAQSQAQGQGEGGEEEKKKAADELVRMVEKRITEHEEAEGRRKRKAAKIASMAKHNNLMSNSDKDFITRIQVSQLVTDDPYADDFYFHIMAAIKASRQQALVASAGGPLPGPGPVPPQGPNTNSNANRRPTRRENAMNRMAQNVQRLVDSAKKRNATGSGSGGAGHTLSLEGALGKIATRTRSAPRPLLQVKPSSTSVHKERTVVEEQGAEGARNGTGSPDADKQHQGQGGKRKVGAGVSTGQSLLAGAGLITTTSSASDAASAPNPITGPLSHRDALAIIEKIYDCVLDLEQLRRIQPALAATAEGVRAQYEQMSIEGEVKEQIRDKWDEAKSAVQEAEDKYKELVDRLWDNLHVMEPLDACTPHPFISILSPLKGKRILPRAIRHLSPEQTLTLLTLLVATFDTLDVVAEAPVLDQLDTTASGRQRRVAVEAKTEALLNSIIAPIMAVVGQAQLRLVVGMLGLLMDRNDILKVVRSKPGLAFLTILLSRAESLKQATPAPEQADLQQWHRTFTHLFGVLSSGSNLIALFPSTRLAAALPFGVAQYQSLEALRPEVDQDDEPVWRFLASVAVCADADQQQILVTGVRDKVIENVSSARQLEKVKAAQAPAGAPEKAALKIRNVNLLLHALSLDASMIETDDD</sequence>
<feature type="compositionally biased region" description="Pro residues" evidence="8">
    <location>
        <begin position="305"/>
        <end position="316"/>
    </location>
</feature>
<dbReference type="PANTHER" id="PTHR21551:SF0">
    <property type="entry name" value="PROTEIN ASSOCIATED WITH TOPO II RELATED-1, ISOFORM A"/>
    <property type="match status" value="1"/>
</dbReference>
<dbReference type="GO" id="GO:0016853">
    <property type="term" value="F:isomerase activity"/>
    <property type="evidence" value="ECO:0007669"/>
    <property type="project" value="UniProtKB-KW"/>
</dbReference>
<keyword evidence="5" id="KW-0694">RNA-binding</keyword>
<feature type="region of interest" description="Disordered" evidence="8">
    <location>
        <begin position="80"/>
        <end position="146"/>
    </location>
</feature>
<accession>A0A511KQF2</accession>
<gene>
    <name evidence="10" type="ORF">Rt10032_c19g6162</name>
</gene>
<keyword evidence="10" id="KW-0413">Isomerase</keyword>
<dbReference type="InterPro" id="IPR039900">
    <property type="entry name" value="Pat1-like"/>
</dbReference>
<evidence type="ECO:0000259" key="9">
    <source>
        <dbReference type="Pfam" id="PF09770"/>
    </source>
</evidence>
<feature type="region of interest" description="Disordered" evidence="8">
    <location>
        <begin position="488"/>
        <end position="513"/>
    </location>
</feature>
<feature type="compositionally biased region" description="Low complexity" evidence="8">
    <location>
        <begin position="159"/>
        <end position="177"/>
    </location>
</feature>
<feature type="compositionally biased region" description="Low complexity" evidence="8">
    <location>
        <begin position="98"/>
        <end position="119"/>
    </location>
</feature>
<feature type="region of interest" description="Disordered" evidence="8">
    <location>
        <begin position="282"/>
        <end position="330"/>
    </location>
</feature>
<dbReference type="GO" id="GO:0003723">
    <property type="term" value="F:RNA binding"/>
    <property type="evidence" value="ECO:0007669"/>
    <property type="project" value="UniProtKB-KW"/>
</dbReference>
<feature type="compositionally biased region" description="Pro residues" evidence="8">
    <location>
        <begin position="493"/>
        <end position="503"/>
    </location>
</feature>
<comment type="similarity">
    <text evidence="3">Belongs to the PAT1 family.</text>
</comment>
<dbReference type="OrthoDB" id="74835at2759"/>
<evidence type="ECO:0000313" key="10">
    <source>
        <dbReference type="EMBL" id="GEM12145.1"/>
    </source>
</evidence>
<keyword evidence="7" id="KW-0175">Coiled coil</keyword>
<evidence type="ECO:0000256" key="4">
    <source>
        <dbReference type="ARBA" id="ARBA00022490"/>
    </source>
</evidence>
<dbReference type="EMBL" id="BJWK01000019">
    <property type="protein sequence ID" value="GEM12145.1"/>
    <property type="molecule type" value="Genomic_DNA"/>
</dbReference>
<organism evidence="10 11">
    <name type="scientific">Rhodotorula toruloides</name>
    <name type="common">Yeast</name>
    <name type="synonym">Rhodosporidium toruloides</name>
    <dbReference type="NCBI Taxonomy" id="5286"/>
    <lineage>
        <taxon>Eukaryota</taxon>
        <taxon>Fungi</taxon>
        <taxon>Dikarya</taxon>
        <taxon>Basidiomycota</taxon>
        <taxon>Pucciniomycotina</taxon>
        <taxon>Microbotryomycetes</taxon>
        <taxon>Sporidiobolales</taxon>
        <taxon>Sporidiobolaceae</taxon>
        <taxon>Rhodotorula</taxon>
    </lineage>
</organism>
<feature type="domain" description="mRNA decay factor PAT1" evidence="9">
    <location>
        <begin position="24"/>
        <end position="591"/>
    </location>
</feature>
<feature type="coiled-coil region" evidence="7">
    <location>
        <begin position="706"/>
        <end position="733"/>
    </location>
</feature>
<dbReference type="PANTHER" id="PTHR21551">
    <property type="entry name" value="TOPOISOMERASE II-ASSOCIATED PROTEIN PAT1"/>
    <property type="match status" value="1"/>
</dbReference>
<feature type="region of interest" description="Disordered" evidence="8">
    <location>
        <begin position="217"/>
        <end position="239"/>
    </location>
</feature>
<keyword evidence="4" id="KW-0963">Cytoplasm</keyword>
<feature type="compositionally biased region" description="Low complexity" evidence="8">
    <location>
        <begin position="129"/>
        <end position="145"/>
    </location>
</feature>